<dbReference type="PANTHER" id="PTHR22926">
    <property type="entry name" value="PHOSPHO-N-ACETYLMURAMOYL-PENTAPEPTIDE-TRANSFERASE"/>
    <property type="match status" value="1"/>
</dbReference>
<feature type="transmembrane region" description="Helical" evidence="8">
    <location>
        <begin position="85"/>
        <end position="109"/>
    </location>
</feature>
<feature type="transmembrane region" description="Helical" evidence="8">
    <location>
        <begin position="265"/>
        <end position="283"/>
    </location>
</feature>
<dbReference type="STRING" id="1280954.HPO_00705"/>
<proteinExistence type="predicted"/>
<protein>
    <submittedName>
        <fullName evidence="9">Glycosyl transferase family protein</fullName>
    </submittedName>
</protein>
<keyword evidence="2" id="KW-1003">Cell membrane</keyword>
<evidence type="ECO:0000256" key="4">
    <source>
        <dbReference type="ARBA" id="ARBA00022692"/>
    </source>
</evidence>
<organism evidence="9 10">
    <name type="scientific">Hyphomonas polymorpha PS728</name>
    <dbReference type="NCBI Taxonomy" id="1280954"/>
    <lineage>
        <taxon>Bacteria</taxon>
        <taxon>Pseudomonadati</taxon>
        <taxon>Pseudomonadota</taxon>
        <taxon>Alphaproteobacteria</taxon>
        <taxon>Hyphomonadales</taxon>
        <taxon>Hyphomonadaceae</taxon>
        <taxon>Hyphomonas</taxon>
    </lineage>
</organism>
<feature type="binding site" evidence="7">
    <location>
        <position position="236"/>
    </location>
    <ligand>
        <name>Mg(2+)</name>
        <dbReference type="ChEBI" id="CHEBI:18420"/>
    </ligand>
</feature>
<dbReference type="EMBL" id="ARYM01000001">
    <property type="protein sequence ID" value="KDA00504.1"/>
    <property type="molecule type" value="Genomic_DNA"/>
</dbReference>
<dbReference type="InterPro" id="IPR000715">
    <property type="entry name" value="Glycosyl_transferase_4"/>
</dbReference>
<evidence type="ECO:0000256" key="5">
    <source>
        <dbReference type="ARBA" id="ARBA00022989"/>
    </source>
</evidence>
<evidence type="ECO:0000256" key="6">
    <source>
        <dbReference type="ARBA" id="ARBA00023136"/>
    </source>
</evidence>
<dbReference type="GO" id="GO:0009103">
    <property type="term" value="P:lipopolysaccharide biosynthetic process"/>
    <property type="evidence" value="ECO:0007669"/>
    <property type="project" value="TreeGrafter"/>
</dbReference>
<dbReference type="OrthoDB" id="9783652at2"/>
<evidence type="ECO:0000256" key="1">
    <source>
        <dbReference type="ARBA" id="ARBA00004651"/>
    </source>
</evidence>
<accession>A0A062VQD4</accession>
<dbReference type="eggNOG" id="COG0472">
    <property type="taxonomic scope" value="Bacteria"/>
</dbReference>
<dbReference type="Pfam" id="PF00953">
    <property type="entry name" value="Glycos_transf_4"/>
    <property type="match status" value="1"/>
</dbReference>
<keyword evidence="3 9" id="KW-0808">Transferase</keyword>
<keyword evidence="7" id="KW-0460">Magnesium</keyword>
<dbReference type="AlphaFoldDB" id="A0A062VQD4"/>
<dbReference type="GO" id="GO:0044038">
    <property type="term" value="P:cell wall macromolecule biosynthetic process"/>
    <property type="evidence" value="ECO:0007669"/>
    <property type="project" value="TreeGrafter"/>
</dbReference>
<evidence type="ECO:0000256" key="7">
    <source>
        <dbReference type="PIRSR" id="PIRSR600715-1"/>
    </source>
</evidence>
<feature type="transmembrane region" description="Helical" evidence="8">
    <location>
        <begin position="207"/>
        <end position="228"/>
    </location>
</feature>
<reference evidence="9 10" key="1">
    <citation type="journal article" date="2014" name="Antonie Van Leeuwenhoek">
        <title>Hyphomonas beringensis sp. nov. and Hyphomonas chukchiensis sp. nov., isolated from surface seawater of the Bering Sea and Chukchi Sea.</title>
        <authorList>
            <person name="Li C."/>
            <person name="Lai Q."/>
            <person name="Li G."/>
            <person name="Dong C."/>
            <person name="Wang J."/>
            <person name="Liao Y."/>
            <person name="Shao Z."/>
        </authorList>
    </citation>
    <scope>NUCLEOTIDE SEQUENCE [LARGE SCALE GENOMIC DNA]</scope>
    <source>
        <strain evidence="9 10">PS728</strain>
    </source>
</reference>
<dbReference type="GO" id="GO:0016780">
    <property type="term" value="F:phosphotransferase activity, for other substituted phosphate groups"/>
    <property type="evidence" value="ECO:0007669"/>
    <property type="project" value="InterPro"/>
</dbReference>
<keyword evidence="10" id="KW-1185">Reference proteome</keyword>
<feature type="transmembrane region" description="Helical" evidence="8">
    <location>
        <begin position="304"/>
        <end position="325"/>
    </location>
</feature>
<evidence type="ECO:0000256" key="3">
    <source>
        <dbReference type="ARBA" id="ARBA00022679"/>
    </source>
</evidence>
<feature type="transmembrane region" description="Helical" evidence="8">
    <location>
        <begin position="56"/>
        <end position="79"/>
    </location>
</feature>
<dbReference type="RefSeq" id="WP_035593247.1">
    <property type="nucleotide sequence ID" value="NZ_ARYM01000001.1"/>
</dbReference>
<evidence type="ECO:0000256" key="8">
    <source>
        <dbReference type="SAM" id="Phobius"/>
    </source>
</evidence>
<feature type="transmembrane region" description="Helical" evidence="8">
    <location>
        <begin position="121"/>
        <end position="139"/>
    </location>
</feature>
<dbReference type="PANTHER" id="PTHR22926:SF3">
    <property type="entry name" value="UNDECAPRENYL-PHOSPHATE ALPHA-N-ACETYLGLUCOSAMINYL 1-PHOSPHATE TRANSFERASE"/>
    <property type="match status" value="1"/>
</dbReference>
<gene>
    <name evidence="9" type="ORF">HPO_00705</name>
</gene>
<dbReference type="GO" id="GO:0046872">
    <property type="term" value="F:metal ion binding"/>
    <property type="evidence" value="ECO:0007669"/>
    <property type="project" value="UniProtKB-KW"/>
</dbReference>
<feature type="transmembrane region" description="Helical" evidence="8">
    <location>
        <begin position="331"/>
        <end position="352"/>
    </location>
</feature>
<dbReference type="PATRIC" id="fig|1280954.3.peg.146"/>
<dbReference type="GO" id="GO:0071555">
    <property type="term" value="P:cell wall organization"/>
    <property type="evidence" value="ECO:0007669"/>
    <property type="project" value="TreeGrafter"/>
</dbReference>
<keyword evidence="7" id="KW-0479">Metal-binding</keyword>
<evidence type="ECO:0000256" key="2">
    <source>
        <dbReference type="ARBA" id="ARBA00022475"/>
    </source>
</evidence>
<sequence length="366" mass="37280">MDGSLPPGARAMIGLSLVWAVVPLIVSFLVCALMIRLGPKDAPDGGRKTQARPVPSAGGLGVLAGIGAALLAGSLLLPGGLDNPIAALAQSALAGPMLLMLIAGLLGFADDRLNLPAGRKLLVLAAASVFAAIYGPHVTQLWLPGFGDGGLALPVFIGILCAALWLFVMANAVNFLDGANGIAMGSSAILLAALAVIVAPPPGAAPGILFLLLVAAIAALCGFLAWNLAGRLYAGDTGSLAIGALIGGAGLATAVIHSAWVPATLVLPILIDVFLTLIWRARLGRPLMQAHRDHAYQLFLRAGWSHLQVAGLWWGFCLITGLAAITGARQGAGIAASLFAGLLLLGCGLWIWQRVTLGRRLAAEGK</sequence>
<feature type="transmembrane region" description="Helical" evidence="8">
    <location>
        <begin position="12"/>
        <end position="35"/>
    </location>
</feature>
<evidence type="ECO:0000313" key="9">
    <source>
        <dbReference type="EMBL" id="KDA00504.1"/>
    </source>
</evidence>
<feature type="binding site" evidence="7">
    <location>
        <position position="174"/>
    </location>
    <ligand>
        <name>Mg(2+)</name>
        <dbReference type="ChEBI" id="CHEBI:18420"/>
    </ligand>
</feature>
<name>A0A062VQD4_9PROT</name>
<comment type="cofactor">
    <cofactor evidence="7">
        <name>Mg(2+)</name>
        <dbReference type="ChEBI" id="CHEBI:18420"/>
    </cofactor>
</comment>
<keyword evidence="5 8" id="KW-1133">Transmembrane helix</keyword>
<evidence type="ECO:0000313" key="10">
    <source>
        <dbReference type="Proteomes" id="UP000027100"/>
    </source>
</evidence>
<comment type="caution">
    <text evidence="9">The sequence shown here is derived from an EMBL/GenBank/DDBJ whole genome shotgun (WGS) entry which is preliminary data.</text>
</comment>
<feature type="transmembrane region" description="Helical" evidence="8">
    <location>
        <begin position="182"/>
        <end position="201"/>
    </location>
</feature>
<comment type="subcellular location">
    <subcellularLocation>
        <location evidence="1">Cell membrane</location>
        <topology evidence="1">Multi-pass membrane protein</topology>
    </subcellularLocation>
</comment>
<dbReference type="Proteomes" id="UP000027100">
    <property type="component" value="Unassembled WGS sequence"/>
</dbReference>
<feature type="transmembrane region" description="Helical" evidence="8">
    <location>
        <begin position="151"/>
        <end position="170"/>
    </location>
</feature>
<keyword evidence="6 8" id="KW-0472">Membrane</keyword>
<keyword evidence="4 8" id="KW-0812">Transmembrane</keyword>
<feature type="transmembrane region" description="Helical" evidence="8">
    <location>
        <begin position="240"/>
        <end position="259"/>
    </location>
</feature>
<dbReference type="GO" id="GO:0005886">
    <property type="term" value="C:plasma membrane"/>
    <property type="evidence" value="ECO:0007669"/>
    <property type="project" value="UniProtKB-SubCell"/>
</dbReference>